<keyword evidence="3" id="KW-1185">Reference proteome</keyword>
<accession>E1IG75</accession>
<name>E1IG75_9CHLR</name>
<dbReference type="HOGENOM" id="CLU_127100_0_0_0"/>
<evidence type="ECO:0000313" key="3">
    <source>
        <dbReference type="Proteomes" id="UP000054010"/>
    </source>
</evidence>
<feature type="domain" description="DUF6036" evidence="1">
    <location>
        <begin position="15"/>
        <end position="123"/>
    </location>
</feature>
<protein>
    <recommendedName>
        <fullName evidence="1">DUF6036 domain-containing protein</fullName>
    </recommendedName>
</protein>
<reference evidence="2 3" key="1">
    <citation type="journal article" date="2011" name="J. Bacteriol.">
        <title>Draft genome sequence of the anoxygenic filamentous phototrophic bacterium Oscillochloris trichoides subsp. DG-6.</title>
        <authorList>
            <person name="Kuznetsov B.B."/>
            <person name="Ivanovsky R.N."/>
            <person name="Keppen O.I."/>
            <person name="Sukhacheva M.V."/>
            <person name="Bumazhkin B.K."/>
            <person name="Patutina E.O."/>
            <person name="Beletsky A.V."/>
            <person name="Mardanov A.V."/>
            <person name="Baslerov R.V."/>
            <person name="Panteleeva A.N."/>
            <person name="Kolganova T.V."/>
            <person name="Ravin N.V."/>
            <person name="Skryabin K.G."/>
        </authorList>
    </citation>
    <scope>NUCLEOTIDE SEQUENCE [LARGE SCALE GENOMIC DNA]</scope>
    <source>
        <strain evidence="2 3">DG-6</strain>
    </source>
</reference>
<sequence length="176" mass="19520">MVQALTRLGALAADQGHTLTLIVVGGAALVLRYQARLSTQDVDAFFVTPPERRETRAWATVVARELGLPADWLNDGAKGFMQGMSYGPLLLDAPGIKVYQISAEQLLAMKLSAWRSQQDIDDATTVLVDLVAQYRTKDDLWIAVAPYTTALKAQYAFEELWERLYGNSNDNFNHDS</sequence>
<evidence type="ECO:0000259" key="1">
    <source>
        <dbReference type="Pfam" id="PF19502"/>
    </source>
</evidence>
<evidence type="ECO:0000313" key="2">
    <source>
        <dbReference type="EMBL" id="EFO79809.1"/>
    </source>
</evidence>
<proteinExistence type="predicted"/>
<gene>
    <name evidence="2" type="ORF">OSCT_2326</name>
</gene>
<comment type="caution">
    <text evidence="2">The sequence shown here is derived from an EMBL/GenBank/DDBJ whole genome shotgun (WGS) entry which is preliminary data.</text>
</comment>
<dbReference type="Proteomes" id="UP000054010">
    <property type="component" value="Unassembled WGS sequence"/>
</dbReference>
<dbReference type="Pfam" id="PF19502">
    <property type="entry name" value="DUF6036"/>
    <property type="match status" value="1"/>
</dbReference>
<organism evidence="2 3">
    <name type="scientific">Oscillochloris trichoides DG-6</name>
    <dbReference type="NCBI Taxonomy" id="765420"/>
    <lineage>
        <taxon>Bacteria</taxon>
        <taxon>Bacillati</taxon>
        <taxon>Chloroflexota</taxon>
        <taxon>Chloroflexia</taxon>
        <taxon>Chloroflexales</taxon>
        <taxon>Chloroflexineae</taxon>
        <taxon>Oscillochloridaceae</taxon>
        <taxon>Oscillochloris</taxon>
    </lineage>
</organism>
<dbReference type="AlphaFoldDB" id="E1IG75"/>
<dbReference type="EMBL" id="ADVR01000101">
    <property type="protein sequence ID" value="EFO79809.1"/>
    <property type="molecule type" value="Genomic_DNA"/>
</dbReference>
<dbReference type="OrthoDB" id="158965at2"/>
<dbReference type="InterPro" id="IPR045792">
    <property type="entry name" value="DUF6036"/>
</dbReference>